<evidence type="ECO:0000256" key="3">
    <source>
        <dbReference type="SAM" id="Coils"/>
    </source>
</evidence>
<keyword evidence="2 3" id="KW-0175">Coiled coil</keyword>
<evidence type="ECO:0000313" key="5">
    <source>
        <dbReference type="EMBL" id="ETW78713.1"/>
    </source>
</evidence>
<name>W4JYT7_HETIT</name>
<feature type="region of interest" description="Disordered" evidence="4">
    <location>
        <begin position="566"/>
        <end position="607"/>
    </location>
</feature>
<feature type="compositionally biased region" description="Polar residues" evidence="4">
    <location>
        <begin position="766"/>
        <end position="798"/>
    </location>
</feature>
<feature type="compositionally biased region" description="Low complexity" evidence="4">
    <location>
        <begin position="572"/>
        <end position="591"/>
    </location>
</feature>
<dbReference type="eggNOG" id="ENOG502QQJF">
    <property type="taxonomic scope" value="Eukaryota"/>
</dbReference>
<dbReference type="PANTHER" id="PTHR47057">
    <property type="entry name" value="AFADIN/ALPHA-ACTININ-BINDING"/>
    <property type="match status" value="1"/>
</dbReference>
<evidence type="ECO:0000256" key="1">
    <source>
        <dbReference type="ARBA" id="ARBA00009291"/>
    </source>
</evidence>
<protein>
    <recommendedName>
        <fullName evidence="7">Afadin and alpha-actinin-binding-domain-containing protein</fullName>
    </recommendedName>
</protein>
<evidence type="ECO:0008006" key="7">
    <source>
        <dbReference type="Google" id="ProtNLM"/>
    </source>
</evidence>
<gene>
    <name evidence="5" type="ORF">HETIRDRAFT_445705</name>
</gene>
<dbReference type="InParanoid" id="W4JYT7"/>
<feature type="compositionally biased region" description="Polar residues" evidence="4">
    <location>
        <begin position="741"/>
        <end position="750"/>
    </location>
</feature>
<reference evidence="5 6" key="1">
    <citation type="journal article" date="2012" name="New Phytol.">
        <title>Insight into trade-off between wood decay and parasitism from the genome of a fungal forest pathogen.</title>
        <authorList>
            <person name="Olson A."/>
            <person name="Aerts A."/>
            <person name="Asiegbu F."/>
            <person name="Belbahri L."/>
            <person name="Bouzid O."/>
            <person name="Broberg A."/>
            <person name="Canback B."/>
            <person name="Coutinho P.M."/>
            <person name="Cullen D."/>
            <person name="Dalman K."/>
            <person name="Deflorio G."/>
            <person name="van Diepen L.T."/>
            <person name="Dunand C."/>
            <person name="Duplessis S."/>
            <person name="Durling M."/>
            <person name="Gonthier P."/>
            <person name="Grimwood J."/>
            <person name="Fossdal C.G."/>
            <person name="Hansson D."/>
            <person name="Henrissat B."/>
            <person name="Hietala A."/>
            <person name="Himmelstrand K."/>
            <person name="Hoffmeister D."/>
            <person name="Hogberg N."/>
            <person name="James T.Y."/>
            <person name="Karlsson M."/>
            <person name="Kohler A."/>
            <person name="Kues U."/>
            <person name="Lee Y.H."/>
            <person name="Lin Y.C."/>
            <person name="Lind M."/>
            <person name="Lindquist E."/>
            <person name="Lombard V."/>
            <person name="Lucas S."/>
            <person name="Lunden K."/>
            <person name="Morin E."/>
            <person name="Murat C."/>
            <person name="Park J."/>
            <person name="Raffaello T."/>
            <person name="Rouze P."/>
            <person name="Salamov A."/>
            <person name="Schmutz J."/>
            <person name="Solheim H."/>
            <person name="Stahlberg J."/>
            <person name="Velez H."/>
            <person name="de Vries R.P."/>
            <person name="Wiebenga A."/>
            <person name="Woodward S."/>
            <person name="Yakovlev I."/>
            <person name="Garbelotto M."/>
            <person name="Martin F."/>
            <person name="Grigoriev I.V."/>
            <person name="Stenlid J."/>
        </authorList>
    </citation>
    <scope>NUCLEOTIDE SEQUENCE [LARGE SCALE GENOMIC DNA]</scope>
    <source>
        <strain evidence="5 6">TC 32-1</strain>
    </source>
</reference>
<dbReference type="OrthoDB" id="312015at2759"/>
<evidence type="ECO:0000256" key="2">
    <source>
        <dbReference type="ARBA" id="ARBA00023054"/>
    </source>
</evidence>
<evidence type="ECO:0000256" key="4">
    <source>
        <dbReference type="SAM" id="MobiDB-lite"/>
    </source>
</evidence>
<dbReference type="PANTHER" id="PTHR47057:SF1">
    <property type="entry name" value="AFADIN_ALPHA-ACTININ-BINDING PROTEIN"/>
    <property type="match status" value="1"/>
</dbReference>
<dbReference type="AlphaFoldDB" id="W4JYT7"/>
<evidence type="ECO:0000313" key="6">
    <source>
        <dbReference type="Proteomes" id="UP000030671"/>
    </source>
</evidence>
<proteinExistence type="inferred from homology"/>
<dbReference type="STRING" id="747525.W4JYT7"/>
<organism evidence="5 6">
    <name type="scientific">Heterobasidion irregulare (strain TC 32-1)</name>
    <dbReference type="NCBI Taxonomy" id="747525"/>
    <lineage>
        <taxon>Eukaryota</taxon>
        <taxon>Fungi</taxon>
        <taxon>Dikarya</taxon>
        <taxon>Basidiomycota</taxon>
        <taxon>Agaricomycotina</taxon>
        <taxon>Agaricomycetes</taxon>
        <taxon>Russulales</taxon>
        <taxon>Bondarzewiaceae</taxon>
        <taxon>Heterobasidion</taxon>
        <taxon>Heterobasidion annosum species complex</taxon>
    </lineage>
</organism>
<keyword evidence="6" id="KW-1185">Reference proteome</keyword>
<sequence length="835" mass="90095">MARTPPKTAQWNLDFSDSLGSPFVDAPSTDSVTSTSTLQYVNSQLIAHGFAHSPGLSLDGLSNGDSEQVVKCLFGMLSQRMIDMNRTEELTTKLRTLSYDHERLTSMHHTTSEKAESAERETNLFKSRLASAARTIQQAEAAHKHTTGELQRTRSSLQALRAAHQTELKKKEKDIERMSERWSKLSDTQLKLGSVGSGMTVRSANSAIVEGRPEAVLGRGKGLVETALDEAEKASRELREENGELKALIVDVTNAIQKILHKALGGEPDDDNQPTPLGITDLFPLGPVDIAFERLSSLLTSLRSTVATILETRGSDAAAPTDNSVDEIEKLQQTITTLRSELEKAKESPTYKAKAKALFDRDEEKERLDQKLSEVEAQKTAFTEAVTRLGKERADFQAERMKFLEEKRSWGVHSTPPEPKTASDVPTLSSEPDLIPPESTIPSRKSPRKSKVKISSPRKSPRRSPAKVKTKTFRRVSSTSSAGLPPSSHFVPSYETEVIPSTSLMPTSFVLPPPSPQSRFPPRTSGILGAFNEVEPLNLGLPKVVISEEPAPRRASRAEDVLEGISEPLPDTSSKPSHPQPSSSAAPTHSPDMTDEELLNVPAPVPKTPRAFPVAKPFAQRMIHAYSPAKPSPLSRILLLSDSPEGDLGTMHLKDLVPMAGLTVAEVNPSSAFVLPVEDADNPLLEKRADQTANAQGPQKTEPATKTAAPARDPVKKSLAPALEKERDKAKGKDRAKATAPSATARSKTPTGVGEKENVTKRAPKASTSKVPPASSAVTTKTDSVPTSQSAAVSNVTTRGKFGASNKLPPSRSGPRRVPIDSAEAALPIGPGWRG</sequence>
<accession>W4JYT7</accession>
<comment type="similarity">
    <text evidence="1">Belongs to the ADIP family.</text>
</comment>
<dbReference type="HOGENOM" id="CLU_016779_0_0_1"/>
<feature type="region of interest" description="Disordered" evidence="4">
    <location>
        <begin position="687"/>
        <end position="835"/>
    </location>
</feature>
<feature type="region of interest" description="Disordered" evidence="4">
    <location>
        <begin position="408"/>
        <end position="492"/>
    </location>
</feature>
<dbReference type="Proteomes" id="UP000030671">
    <property type="component" value="Unassembled WGS sequence"/>
</dbReference>
<dbReference type="GeneID" id="20675640"/>
<dbReference type="EMBL" id="KI925461">
    <property type="protein sequence ID" value="ETW78713.1"/>
    <property type="molecule type" value="Genomic_DNA"/>
</dbReference>
<feature type="compositionally biased region" description="Low complexity" evidence="4">
    <location>
        <begin position="477"/>
        <end position="488"/>
    </location>
</feature>
<dbReference type="Pfam" id="PF11559">
    <property type="entry name" value="ADIP"/>
    <property type="match status" value="1"/>
</dbReference>
<feature type="coiled-coil region" evidence="3">
    <location>
        <begin position="221"/>
        <end position="251"/>
    </location>
</feature>
<feature type="compositionally biased region" description="Basic residues" evidence="4">
    <location>
        <begin position="459"/>
        <end position="474"/>
    </location>
</feature>
<feature type="compositionally biased region" description="Basic and acidic residues" evidence="4">
    <location>
        <begin position="723"/>
        <end position="737"/>
    </location>
</feature>
<feature type="coiled-coil region" evidence="3">
    <location>
        <begin position="154"/>
        <end position="181"/>
    </location>
</feature>
<dbReference type="KEGG" id="hir:HETIRDRAFT_445705"/>
<dbReference type="RefSeq" id="XP_009549028.1">
    <property type="nucleotide sequence ID" value="XM_009550733.1"/>
</dbReference>
<feature type="compositionally biased region" description="Low complexity" evidence="4">
    <location>
        <begin position="700"/>
        <end position="711"/>
    </location>
</feature>
<dbReference type="InterPro" id="IPR021622">
    <property type="entry name" value="Afadin/alpha-actinin-bd"/>
</dbReference>
<feature type="coiled-coil region" evidence="3">
    <location>
        <begin position="321"/>
        <end position="385"/>
    </location>
</feature>